<dbReference type="EMBL" id="GG738852">
    <property type="protein sequence ID" value="EFC48097.1"/>
    <property type="molecule type" value="Genomic_DNA"/>
</dbReference>
<reference evidence="2 3" key="1">
    <citation type="journal article" date="2010" name="Cell">
        <title>The genome of Naegleria gruberi illuminates early eukaryotic versatility.</title>
        <authorList>
            <person name="Fritz-Laylin L.K."/>
            <person name="Prochnik S.E."/>
            <person name="Ginger M.L."/>
            <person name="Dacks J.B."/>
            <person name="Carpenter M.L."/>
            <person name="Field M.C."/>
            <person name="Kuo A."/>
            <person name="Paredez A."/>
            <person name="Chapman J."/>
            <person name="Pham J."/>
            <person name="Shu S."/>
            <person name="Neupane R."/>
            <person name="Cipriano M."/>
            <person name="Mancuso J."/>
            <person name="Tu H."/>
            <person name="Salamov A."/>
            <person name="Lindquist E."/>
            <person name="Shapiro H."/>
            <person name="Lucas S."/>
            <person name="Grigoriev I.V."/>
            <person name="Cande W.Z."/>
            <person name="Fulton C."/>
            <person name="Rokhsar D.S."/>
            <person name="Dawson S.C."/>
        </authorList>
    </citation>
    <scope>NUCLEOTIDE SEQUENCE [LARGE SCALE GENOMIC DNA]</scope>
    <source>
        <strain evidence="2 3">NEG-M</strain>
    </source>
</reference>
<dbReference type="VEuPathDB" id="AmoebaDB:NAEGRDRAFT_63792"/>
<dbReference type="AlphaFoldDB" id="D2V5E3"/>
<feature type="domain" description="Aminoglycoside phosphotransferase" evidence="1">
    <location>
        <begin position="50"/>
        <end position="220"/>
    </location>
</feature>
<dbReference type="InterPro" id="IPR050249">
    <property type="entry name" value="Pseudomonas-type_ThrB"/>
</dbReference>
<dbReference type="PANTHER" id="PTHR21064">
    <property type="entry name" value="AMINOGLYCOSIDE PHOSPHOTRANSFERASE DOMAIN-CONTAINING PROTEIN-RELATED"/>
    <property type="match status" value="1"/>
</dbReference>
<proteinExistence type="predicted"/>
<evidence type="ECO:0000313" key="3">
    <source>
        <dbReference type="Proteomes" id="UP000006671"/>
    </source>
</evidence>
<dbReference type="OrthoDB" id="10258682at2759"/>
<dbReference type="eggNOG" id="ENOG502S5XE">
    <property type="taxonomic scope" value="Eukaryota"/>
</dbReference>
<accession>D2V5E3</accession>
<dbReference type="Proteomes" id="UP000006671">
    <property type="component" value="Unassembled WGS sequence"/>
</dbReference>
<dbReference type="KEGG" id="ngr:NAEGRDRAFT_63792"/>
<name>D2V5E3_NAEGR</name>
<dbReference type="RefSeq" id="XP_002680841.1">
    <property type="nucleotide sequence ID" value="XM_002680795.1"/>
</dbReference>
<dbReference type="Gene3D" id="3.90.1200.10">
    <property type="match status" value="1"/>
</dbReference>
<organism evidence="3">
    <name type="scientific">Naegleria gruberi</name>
    <name type="common">Amoeba</name>
    <dbReference type="NCBI Taxonomy" id="5762"/>
    <lineage>
        <taxon>Eukaryota</taxon>
        <taxon>Discoba</taxon>
        <taxon>Heterolobosea</taxon>
        <taxon>Tetramitia</taxon>
        <taxon>Eutetramitia</taxon>
        <taxon>Vahlkampfiidae</taxon>
        <taxon>Naegleria</taxon>
    </lineage>
</organism>
<keyword evidence="3" id="KW-1185">Reference proteome</keyword>
<dbReference type="GeneID" id="8861498"/>
<sequence length="332" mass="38796">MNNISLVIEHLRGKIAKLGGNPDRETLSIVPTINDGKLFYKLIENQDSENSQYWTMFKFIENTTTHEKADSEELAFEGGKMIGKFQNMLSDLVSESHGNITYENRECIIKDVLPGFHNIKFRFEQFDQAIERNIVNRLEEVKDEIGIVENYRKEMIDFWELVESNKIPLRITHNDTKLSNILFDTETNKACCLIDLDTVMCSTVLNDFGDAIRSYCNTSTEDDPNTQNIHLKMDIFESFTNGYLSEGYKFLTDIEIEYLAFSAKYITFEQALRFLTDYINGDTYYKTTYPQHNLIRTRAQLALLHSIQMNFQSMNEKVLDHHQHHKTHHNRD</sequence>
<evidence type="ECO:0000313" key="2">
    <source>
        <dbReference type="EMBL" id="EFC48097.1"/>
    </source>
</evidence>
<dbReference type="PANTHER" id="PTHR21064:SF5">
    <property type="entry name" value="SLR1880 PROTEIN"/>
    <property type="match status" value="1"/>
</dbReference>
<dbReference type="Pfam" id="PF01636">
    <property type="entry name" value="APH"/>
    <property type="match status" value="1"/>
</dbReference>
<dbReference type="InterPro" id="IPR002575">
    <property type="entry name" value="Aminoglycoside_PTrfase"/>
</dbReference>
<dbReference type="InterPro" id="IPR011009">
    <property type="entry name" value="Kinase-like_dom_sf"/>
</dbReference>
<evidence type="ECO:0000259" key="1">
    <source>
        <dbReference type="Pfam" id="PF01636"/>
    </source>
</evidence>
<dbReference type="InParanoid" id="D2V5E3"/>
<protein>
    <submittedName>
        <fullName evidence="2">Predicted protein</fullName>
    </submittedName>
</protein>
<dbReference type="SUPFAM" id="SSF56112">
    <property type="entry name" value="Protein kinase-like (PK-like)"/>
    <property type="match status" value="1"/>
</dbReference>
<dbReference type="OMA" id="VHYDIGD"/>
<gene>
    <name evidence="2" type="ORF">NAEGRDRAFT_63792</name>
</gene>